<accession>D7G4P1</accession>
<keyword evidence="2" id="KW-1185">Reference proteome</keyword>
<dbReference type="Proteomes" id="UP000002630">
    <property type="component" value="Unassembled WGS sequence"/>
</dbReference>
<evidence type="ECO:0000313" key="2">
    <source>
        <dbReference type="Proteomes" id="UP000002630"/>
    </source>
</evidence>
<dbReference type="EMBL" id="FN649760">
    <property type="protein sequence ID" value="CBJ33728.1"/>
    <property type="molecule type" value="Genomic_DNA"/>
</dbReference>
<dbReference type="InParanoid" id="D7G4P1"/>
<sequence length="48" mass="5472">MTAELCRSQCDADFYGTQFSTEIHTIQMDLGQLFKKDGNCLTLVQRTL</sequence>
<reference evidence="1 2" key="1">
    <citation type="journal article" date="2010" name="Nature">
        <title>The Ectocarpus genome and the independent evolution of multicellularity in brown algae.</title>
        <authorList>
            <person name="Cock J.M."/>
            <person name="Sterck L."/>
            <person name="Rouze P."/>
            <person name="Scornet D."/>
            <person name="Allen A.E."/>
            <person name="Amoutzias G."/>
            <person name="Anthouard V."/>
            <person name="Artiguenave F."/>
            <person name="Aury J.M."/>
            <person name="Badger J.H."/>
            <person name="Beszteri B."/>
            <person name="Billiau K."/>
            <person name="Bonnet E."/>
            <person name="Bothwell J.H."/>
            <person name="Bowler C."/>
            <person name="Boyen C."/>
            <person name="Brownlee C."/>
            <person name="Carrano C.J."/>
            <person name="Charrier B."/>
            <person name="Cho G.Y."/>
            <person name="Coelho S.M."/>
            <person name="Collen J."/>
            <person name="Corre E."/>
            <person name="Da Silva C."/>
            <person name="Delage L."/>
            <person name="Delaroque N."/>
            <person name="Dittami S.M."/>
            <person name="Doulbeau S."/>
            <person name="Elias M."/>
            <person name="Farnham G."/>
            <person name="Gachon C.M."/>
            <person name="Gschloessl B."/>
            <person name="Heesch S."/>
            <person name="Jabbari K."/>
            <person name="Jubin C."/>
            <person name="Kawai H."/>
            <person name="Kimura K."/>
            <person name="Kloareg B."/>
            <person name="Kupper F.C."/>
            <person name="Lang D."/>
            <person name="Le Bail A."/>
            <person name="Leblanc C."/>
            <person name="Lerouge P."/>
            <person name="Lohr M."/>
            <person name="Lopez P.J."/>
            <person name="Martens C."/>
            <person name="Maumus F."/>
            <person name="Michel G."/>
            <person name="Miranda-Saavedra D."/>
            <person name="Morales J."/>
            <person name="Moreau H."/>
            <person name="Motomura T."/>
            <person name="Nagasato C."/>
            <person name="Napoli C.A."/>
            <person name="Nelson D.R."/>
            <person name="Nyvall-Collen P."/>
            <person name="Peters A.F."/>
            <person name="Pommier C."/>
            <person name="Potin P."/>
            <person name="Poulain J."/>
            <person name="Quesneville H."/>
            <person name="Read B."/>
            <person name="Rensing S.A."/>
            <person name="Ritter A."/>
            <person name="Rousvoal S."/>
            <person name="Samanta M."/>
            <person name="Samson G."/>
            <person name="Schroeder D.C."/>
            <person name="Segurens B."/>
            <person name="Strittmatter M."/>
            <person name="Tonon T."/>
            <person name="Tregear J.W."/>
            <person name="Valentin K."/>
            <person name="von Dassow P."/>
            <person name="Yamagishi T."/>
            <person name="Van de Peer Y."/>
            <person name="Wincker P."/>
        </authorList>
    </citation>
    <scope>NUCLEOTIDE SEQUENCE [LARGE SCALE GENOMIC DNA]</scope>
    <source>
        <strain evidence="2">Ec32 / CCAP1310/4</strain>
    </source>
</reference>
<proteinExistence type="predicted"/>
<evidence type="ECO:0000313" key="1">
    <source>
        <dbReference type="EMBL" id="CBJ33728.1"/>
    </source>
</evidence>
<dbReference type="AlphaFoldDB" id="D7G4P1"/>
<name>D7G4P1_ECTSI</name>
<protein>
    <submittedName>
        <fullName evidence="1">Uncharacterized protein</fullName>
    </submittedName>
</protein>
<gene>
    <name evidence="1" type="ORF">Esi_0572_0007</name>
</gene>
<organism evidence="1 2">
    <name type="scientific">Ectocarpus siliculosus</name>
    <name type="common">Brown alga</name>
    <name type="synonym">Conferva siliculosa</name>
    <dbReference type="NCBI Taxonomy" id="2880"/>
    <lineage>
        <taxon>Eukaryota</taxon>
        <taxon>Sar</taxon>
        <taxon>Stramenopiles</taxon>
        <taxon>Ochrophyta</taxon>
        <taxon>PX clade</taxon>
        <taxon>Phaeophyceae</taxon>
        <taxon>Ectocarpales</taxon>
        <taxon>Ectocarpaceae</taxon>
        <taxon>Ectocarpus</taxon>
    </lineage>
</organism>